<evidence type="ECO:0000313" key="2">
    <source>
        <dbReference type="Proteomes" id="UP000198985"/>
    </source>
</evidence>
<accession>A0A1H5FHE1</accession>
<organism evidence="1 2">
    <name type="scientific">Pseudomonas migulae</name>
    <dbReference type="NCBI Taxonomy" id="78543"/>
    <lineage>
        <taxon>Bacteria</taxon>
        <taxon>Pseudomonadati</taxon>
        <taxon>Pseudomonadota</taxon>
        <taxon>Gammaproteobacteria</taxon>
        <taxon>Pseudomonadales</taxon>
        <taxon>Pseudomonadaceae</taxon>
        <taxon>Pseudomonas</taxon>
    </lineage>
</organism>
<dbReference type="RefSeq" id="WP_057005164.1">
    <property type="nucleotide sequence ID" value="NZ_FNTY01000002.1"/>
</dbReference>
<dbReference type="EMBL" id="FNTY01000002">
    <property type="protein sequence ID" value="SEE02817.1"/>
    <property type="molecule type" value="Genomic_DNA"/>
</dbReference>
<name>A0A1H5FHE1_9PSED</name>
<protein>
    <submittedName>
        <fullName evidence="1">Uncharacterized protein</fullName>
    </submittedName>
</protein>
<reference evidence="1 2" key="1">
    <citation type="submission" date="2016-10" db="EMBL/GenBank/DDBJ databases">
        <authorList>
            <person name="de Groot N.N."/>
        </authorList>
    </citation>
    <scope>NUCLEOTIDE SEQUENCE [LARGE SCALE GENOMIC DNA]</scope>
    <source>
        <strain evidence="1 2">BS3662</strain>
    </source>
</reference>
<gene>
    <name evidence="1" type="ORF">SAMN04490194_0763</name>
</gene>
<sequence length="284" mass="30170">MTTLKIQAMQRGQGAFPSMDSQERLPFSSDDAMCLASPGGRRCGIAPPISRVLKYLPLSLAFATTCVYVGNANAADIGDCDTPEAMTARLKTEGQHSVASAQMIAPDKRLFGMIFTMSDDRKVGYILKADQPLGDRAGQICIYERLADIRLYDARSAGIPNAALLKAPDEDAVANCKRLQLAGKFPQGNCSSLNQVLHRVEPLGERVMIQGFTVAKGPSGIYQPTSGVVTVSGNVNGSINDDPAHPSRGIVGGIAYSSLPDGATILNATLAYPRYTEYGLAALK</sequence>
<dbReference type="AlphaFoldDB" id="A0A1H5FHE1"/>
<evidence type="ECO:0000313" key="1">
    <source>
        <dbReference type="EMBL" id="SEE02817.1"/>
    </source>
</evidence>
<dbReference type="Proteomes" id="UP000198985">
    <property type="component" value="Unassembled WGS sequence"/>
</dbReference>
<proteinExistence type="predicted"/>